<dbReference type="Proteomes" id="UP000706039">
    <property type="component" value="Unassembled WGS sequence"/>
</dbReference>
<dbReference type="RefSeq" id="WP_222990642.1">
    <property type="nucleotide sequence ID" value="NZ_JAINVV010000006.1"/>
</dbReference>
<dbReference type="SUPFAM" id="SSF50249">
    <property type="entry name" value="Nucleic acid-binding proteins"/>
    <property type="match status" value="1"/>
</dbReference>
<keyword evidence="3" id="KW-1185">Reference proteome</keyword>
<dbReference type="InterPro" id="IPR052513">
    <property type="entry name" value="Thioester_dehydratase-like"/>
</dbReference>
<accession>A0ABS7PQD4</accession>
<evidence type="ECO:0000259" key="1">
    <source>
        <dbReference type="Pfam" id="PF01796"/>
    </source>
</evidence>
<feature type="domain" description="ChsH2 C-terminal OB-fold" evidence="1">
    <location>
        <begin position="57"/>
        <end position="122"/>
    </location>
</feature>
<dbReference type="InterPro" id="IPR002878">
    <property type="entry name" value="ChsH2_C"/>
</dbReference>
<dbReference type="PANTHER" id="PTHR34075">
    <property type="entry name" value="BLR3430 PROTEIN"/>
    <property type="match status" value="1"/>
</dbReference>
<dbReference type="EMBL" id="JAINVV010000006">
    <property type="protein sequence ID" value="MBY8823542.1"/>
    <property type="molecule type" value="Genomic_DNA"/>
</dbReference>
<dbReference type="InterPro" id="IPR012340">
    <property type="entry name" value="NA-bd_OB-fold"/>
</dbReference>
<name>A0ABS7PQD4_9SPHN</name>
<evidence type="ECO:0000313" key="3">
    <source>
        <dbReference type="Proteomes" id="UP000706039"/>
    </source>
</evidence>
<protein>
    <submittedName>
        <fullName evidence="2">OB-fold domain-containing protein</fullName>
    </submittedName>
</protein>
<gene>
    <name evidence="2" type="ORF">K7G82_14655</name>
</gene>
<reference evidence="2 3" key="1">
    <citation type="submission" date="2021-08" db="EMBL/GenBank/DDBJ databases">
        <authorList>
            <person name="Tuo L."/>
        </authorList>
    </citation>
    <scope>NUCLEOTIDE SEQUENCE [LARGE SCALE GENOMIC DNA]</scope>
    <source>
        <strain evidence="2 3">JCM 31229</strain>
    </source>
</reference>
<dbReference type="Pfam" id="PF01796">
    <property type="entry name" value="OB_ChsH2_C"/>
    <property type="match status" value="1"/>
</dbReference>
<comment type="caution">
    <text evidence="2">The sequence shown here is derived from an EMBL/GenBank/DDBJ whole genome shotgun (WGS) entry which is preliminary data.</text>
</comment>
<evidence type="ECO:0000313" key="2">
    <source>
        <dbReference type="EMBL" id="MBY8823542.1"/>
    </source>
</evidence>
<proteinExistence type="predicted"/>
<organism evidence="2 3">
    <name type="scientific">Sphingomonas colocasiae</name>
    <dbReference type="NCBI Taxonomy" id="1848973"/>
    <lineage>
        <taxon>Bacteria</taxon>
        <taxon>Pseudomonadati</taxon>
        <taxon>Pseudomonadota</taxon>
        <taxon>Alphaproteobacteria</taxon>
        <taxon>Sphingomonadales</taxon>
        <taxon>Sphingomonadaceae</taxon>
        <taxon>Sphingomonas</taxon>
    </lineage>
</organism>
<dbReference type="PANTHER" id="PTHR34075:SF5">
    <property type="entry name" value="BLR3430 PROTEIN"/>
    <property type="match status" value="1"/>
</dbReference>
<sequence>MQQTAYNKPLPVPDPESTPFWDGMREHRLMLQRVASTGEHLFPPVTFSPGSLEKPEWVQASGKGTVFSWIVVRHPVPRDIYADEVPYIVALVALDEGCRMTGNIVDCAPEDIRAGMPVEIVFNQVTPEITLPAFRPVEG</sequence>